<dbReference type="Proteomes" id="UP001597343">
    <property type="component" value="Unassembled WGS sequence"/>
</dbReference>
<feature type="region of interest" description="Disordered" evidence="1">
    <location>
        <begin position="76"/>
        <end position="101"/>
    </location>
</feature>
<gene>
    <name evidence="3" type="ORF">ACFSOY_08780</name>
</gene>
<organism evidence="3 4">
    <name type="scientific">Tumebacillus lipolyticus</name>
    <dbReference type="NCBI Taxonomy" id="1280370"/>
    <lineage>
        <taxon>Bacteria</taxon>
        <taxon>Bacillati</taxon>
        <taxon>Bacillota</taxon>
        <taxon>Bacilli</taxon>
        <taxon>Bacillales</taxon>
        <taxon>Alicyclobacillaceae</taxon>
        <taxon>Tumebacillus</taxon>
    </lineage>
</organism>
<name>A0ABW4ZWQ3_9BACL</name>
<evidence type="ECO:0000256" key="2">
    <source>
        <dbReference type="SAM" id="Phobius"/>
    </source>
</evidence>
<evidence type="ECO:0000313" key="3">
    <source>
        <dbReference type="EMBL" id="MFD2170089.1"/>
    </source>
</evidence>
<dbReference type="EMBL" id="JBHUIO010000005">
    <property type="protein sequence ID" value="MFD2170089.1"/>
    <property type="molecule type" value="Genomic_DNA"/>
</dbReference>
<dbReference type="RefSeq" id="WP_386045746.1">
    <property type="nucleotide sequence ID" value="NZ_JBHUIO010000005.1"/>
</dbReference>
<keyword evidence="2" id="KW-0472">Membrane</keyword>
<keyword evidence="2" id="KW-1133">Transmembrane helix</keyword>
<feature type="transmembrane region" description="Helical" evidence="2">
    <location>
        <begin position="108"/>
        <end position="126"/>
    </location>
</feature>
<accession>A0ABW4ZWQ3</accession>
<protein>
    <submittedName>
        <fullName evidence="3">DUF3899 domain-containing protein</fullName>
    </submittedName>
</protein>
<keyword evidence="4" id="KW-1185">Reference proteome</keyword>
<keyword evidence="2" id="KW-0812">Transmembrane</keyword>
<evidence type="ECO:0000313" key="4">
    <source>
        <dbReference type="Proteomes" id="UP001597343"/>
    </source>
</evidence>
<comment type="caution">
    <text evidence="3">The sequence shown here is derived from an EMBL/GenBank/DDBJ whole genome shotgun (WGS) entry which is preliminary data.</text>
</comment>
<feature type="transmembrane region" description="Helical" evidence="2">
    <location>
        <begin position="42"/>
        <end position="62"/>
    </location>
</feature>
<feature type="compositionally biased region" description="Basic and acidic residues" evidence="1">
    <location>
        <begin position="78"/>
        <end position="87"/>
    </location>
</feature>
<reference evidence="4" key="1">
    <citation type="journal article" date="2019" name="Int. J. Syst. Evol. Microbiol.">
        <title>The Global Catalogue of Microorganisms (GCM) 10K type strain sequencing project: providing services to taxonomists for standard genome sequencing and annotation.</title>
        <authorList>
            <consortium name="The Broad Institute Genomics Platform"/>
            <consortium name="The Broad Institute Genome Sequencing Center for Infectious Disease"/>
            <person name="Wu L."/>
            <person name="Ma J."/>
        </authorList>
    </citation>
    <scope>NUCLEOTIDE SEQUENCE [LARGE SCALE GENOMIC DNA]</scope>
    <source>
        <strain evidence="4">CGMCC 1.13574</strain>
    </source>
</reference>
<proteinExistence type="predicted"/>
<feature type="transmembrane region" description="Helical" evidence="2">
    <location>
        <begin position="9"/>
        <end position="27"/>
    </location>
</feature>
<sequence length="130" mass="14869">MGRGLKRGLYIGLIITMIVAIYAWIRYTPDDFASFAAHLSNALFQIGLLLLIIGVVIFTRLFSFRRRYHLPAIVPKGKTPEDHAEMKAEDEERNERDKRELAEKGRDTTFLFSALVTIVISIVLTINQLF</sequence>
<evidence type="ECO:0000256" key="1">
    <source>
        <dbReference type="SAM" id="MobiDB-lite"/>
    </source>
</evidence>